<evidence type="ECO:0000256" key="1">
    <source>
        <dbReference type="SAM" id="MobiDB-lite"/>
    </source>
</evidence>
<dbReference type="Proteomes" id="UP001465976">
    <property type="component" value="Unassembled WGS sequence"/>
</dbReference>
<gene>
    <name evidence="2" type="ORF">V5O48_010558</name>
</gene>
<accession>A0ABR3F8I4</accession>
<feature type="region of interest" description="Disordered" evidence="1">
    <location>
        <begin position="208"/>
        <end position="230"/>
    </location>
</feature>
<proteinExistence type="predicted"/>
<keyword evidence="3" id="KW-1185">Reference proteome</keyword>
<evidence type="ECO:0000313" key="3">
    <source>
        <dbReference type="Proteomes" id="UP001465976"/>
    </source>
</evidence>
<feature type="compositionally biased region" description="Low complexity" evidence="1">
    <location>
        <begin position="208"/>
        <end position="217"/>
    </location>
</feature>
<reference evidence="2 3" key="1">
    <citation type="submission" date="2024-02" db="EMBL/GenBank/DDBJ databases">
        <title>A draft genome for the cacao thread blight pathogen Marasmius crinis-equi.</title>
        <authorList>
            <person name="Cohen S.P."/>
            <person name="Baruah I.K."/>
            <person name="Amoako-Attah I."/>
            <person name="Bukari Y."/>
            <person name="Meinhardt L.W."/>
            <person name="Bailey B.A."/>
        </authorList>
    </citation>
    <scope>NUCLEOTIDE SEQUENCE [LARGE SCALE GENOMIC DNA]</scope>
    <source>
        <strain evidence="2 3">GH-76</strain>
    </source>
</reference>
<comment type="caution">
    <text evidence="2">The sequence shown here is derived from an EMBL/GenBank/DDBJ whole genome shotgun (WGS) entry which is preliminary data.</text>
</comment>
<dbReference type="EMBL" id="JBAHYK010000775">
    <property type="protein sequence ID" value="KAL0571407.1"/>
    <property type="molecule type" value="Genomic_DNA"/>
</dbReference>
<protein>
    <submittedName>
        <fullName evidence="2">Uncharacterized protein</fullName>
    </submittedName>
</protein>
<name>A0ABR3F8I4_9AGAR</name>
<organism evidence="2 3">
    <name type="scientific">Marasmius crinis-equi</name>
    <dbReference type="NCBI Taxonomy" id="585013"/>
    <lineage>
        <taxon>Eukaryota</taxon>
        <taxon>Fungi</taxon>
        <taxon>Dikarya</taxon>
        <taxon>Basidiomycota</taxon>
        <taxon>Agaricomycotina</taxon>
        <taxon>Agaricomycetes</taxon>
        <taxon>Agaricomycetidae</taxon>
        <taxon>Agaricales</taxon>
        <taxon>Marasmiineae</taxon>
        <taxon>Marasmiaceae</taxon>
        <taxon>Marasmius</taxon>
    </lineage>
</organism>
<sequence>MSNTPQPRPYEPEELEGLKKDALVELVLAQKECWPHNENGRNVTAMQIRRDTLVSDLRNELLNKTNGFTTTQPLRVSVPGTQPQVASCGGTTGAPSSSPIPGNGLLITGGDIAFLSVFVQDTRASAETKGEVATFSVPCLMNIGCTEVRKRVPVRISALDVIQQHAMYSGYQVTFASSFDPENPEGTAYSPPLLQFPPNGHLFLAASGQQTSSAQGQDDSEEKNTASQHKAKEGMRQLVVDWLKERLHEKSSYIQFRKNCRCVLQNPEIVEQWAFISKFSQEYRGRRPIPGKRRLCVTQIELARALGYPRSTLKAALAAYEIVKDCGVGGKKESQAVINELERTDNPQDGAQALIKFLQSFTIAA</sequence>
<evidence type="ECO:0000313" key="2">
    <source>
        <dbReference type="EMBL" id="KAL0571407.1"/>
    </source>
</evidence>